<dbReference type="InterPro" id="IPR014710">
    <property type="entry name" value="RmlC-like_jellyroll"/>
</dbReference>
<evidence type="ECO:0000313" key="7">
    <source>
        <dbReference type="EMBL" id="QFZ86953.1"/>
    </source>
</evidence>
<dbReference type="AlphaFoldDB" id="A0A5Q0MC95"/>
<dbReference type="GO" id="GO:0043565">
    <property type="term" value="F:sequence-specific DNA binding"/>
    <property type="evidence" value="ECO:0007669"/>
    <property type="project" value="InterPro"/>
</dbReference>
<dbReference type="InterPro" id="IPR003313">
    <property type="entry name" value="AraC-bd"/>
</dbReference>
<keyword evidence="4" id="KW-0010">Activator</keyword>
<evidence type="ECO:0000256" key="5">
    <source>
        <dbReference type="ARBA" id="ARBA00023163"/>
    </source>
</evidence>
<keyword evidence="3" id="KW-0238">DNA-binding</keyword>
<evidence type="ECO:0000259" key="6">
    <source>
        <dbReference type="PROSITE" id="PS01124"/>
    </source>
</evidence>
<dbReference type="EMBL" id="CP045644">
    <property type="protein sequence ID" value="QFZ86953.1"/>
    <property type="molecule type" value="Genomic_DNA"/>
</dbReference>
<reference evidence="7 8" key="1">
    <citation type="submission" date="2019-10" db="EMBL/GenBank/DDBJ databases">
        <title>Complete genome sequence of Variovorax paradoxus 5C-2.</title>
        <authorList>
            <person name="Gogoleva N.E."/>
            <person name="Balkin A.S."/>
        </authorList>
    </citation>
    <scope>NUCLEOTIDE SEQUENCE [LARGE SCALE GENOMIC DNA]</scope>
    <source>
        <strain evidence="7 8">5C-2</strain>
    </source>
</reference>
<feature type="domain" description="HTH araC/xylS-type" evidence="6">
    <location>
        <begin position="177"/>
        <end position="254"/>
    </location>
</feature>
<evidence type="ECO:0000256" key="2">
    <source>
        <dbReference type="ARBA" id="ARBA00023015"/>
    </source>
</evidence>
<accession>A0A5Q0MC95</accession>
<dbReference type="PROSITE" id="PS01124">
    <property type="entry name" value="HTH_ARAC_FAMILY_2"/>
    <property type="match status" value="1"/>
</dbReference>
<dbReference type="SMART" id="SM00342">
    <property type="entry name" value="HTH_ARAC"/>
    <property type="match status" value="1"/>
</dbReference>
<proteinExistence type="predicted"/>
<keyword evidence="2" id="KW-0805">Transcription regulation</keyword>
<dbReference type="GO" id="GO:0003700">
    <property type="term" value="F:DNA-binding transcription factor activity"/>
    <property type="evidence" value="ECO:0007669"/>
    <property type="project" value="InterPro"/>
</dbReference>
<dbReference type="InterPro" id="IPR009057">
    <property type="entry name" value="Homeodomain-like_sf"/>
</dbReference>
<keyword evidence="5" id="KW-0804">Transcription</keyword>
<evidence type="ECO:0000256" key="4">
    <source>
        <dbReference type="ARBA" id="ARBA00023159"/>
    </source>
</evidence>
<dbReference type="PANTHER" id="PTHR11019:SF159">
    <property type="entry name" value="TRANSCRIPTIONAL REGULATOR-RELATED"/>
    <property type="match status" value="1"/>
</dbReference>
<sequence length="254" mass="27594">MRNQSLDSLDLTPRAVLAIGTDYAPGTVLDTHSHRRAQFLYGATGLMEVGTDDGAWVVPPHSGVWIPAGKPHRVKMVGVSTRSLYIEPIAAPRGGSSCEVLAVSPLLRQLLIEAIDVPALYDERGRDGLLMSLVLQEVGRAAALPFFAPLPSEPRLAALCIAFLHQPDVRTSPLAWARQLHQSERTFSRFFRLQTGMTFAEWRTQACLLSAMAQLAMGHPVTAVALQLGYDSPGAFSTMFRKKLGQTPSAFMAA</sequence>
<dbReference type="SUPFAM" id="SSF46689">
    <property type="entry name" value="Homeodomain-like"/>
    <property type="match status" value="1"/>
</dbReference>
<evidence type="ECO:0000313" key="8">
    <source>
        <dbReference type="Proteomes" id="UP000326780"/>
    </source>
</evidence>
<dbReference type="Gene3D" id="1.10.10.60">
    <property type="entry name" value="Homeodomain-like"/>
    <property type="match status" value="2"/>
</dbReference>
<dbReference type="Proteomes" id="UP000326780">
    <property type="component" value="Chromosome"/>
</dbReference>
<dbReference type="Gene3D" id="2.60.120.10">
    <property type="entry name" value="Jelly Rolls"/>
    <property type="match status" value="1"/>
</dbReference>
<dbReference type="InterPro" id="IPR020449">
    <property type="entry name" value="Tscrpt_reg_AraC-type_HTH"/>
</dbReference>
<evidence type="ECO:0000256" key="1">
    <source>
        <dbReference type="ARBA" id="ARBA00022491"/>
    </source>
</evidence>
<dbReference type="PANTHER" id="PTHR11019">
    <property type="entry name" value="HTH-TYPE TRANSCRIPTIONAL REGULATOR NIMR"/>
    <property type="match status" value="1"/>
</dbReference>
<dbReference type="InterPro" id="IPR011051">
    <property type="entry name" value="RmlC_Cupin_sf"/>
</dbReference>
<name>A0A5Q0MC95_VARPD</name>
<protein>
    <submittedName>
        <fullName evidence="7">Helix-turn-helix domain-containing protein</fullName>
    </submittedName>
</protein>
<dbReference type="FunFam" id="1.10.10.60:FF:000132">
    <property type="entry name" value="AraC family transcriptional regulator"/>
    <property type="match status" value="1"/>
</dbReference>
<dbReference type="InterPro" id="IPR018060">
    <property type="entry name" value="HTH_AraC"/>
</dbReference>
<dbReference type="Pfam" id="PF02311">
    <property type="entry name" value="AraC_binding"/>
    <property type="match status" value="1"/>
</dbReference>
<dbReference type="SUPFAM" id="SSF51182">
    <property type="entry name" value="RmlC-like cupins"/>
    <property type="match status" value="1"/>
</dbReference>
<gene>
    <name evidence="7" type="ORF">GFK26_31355</name>
</gene>
<dbReference type="PRINTS" id="PR00032">
    <property type="entry name" value="HTHARAC"/>
</dbReference>
<dbReference type="Pfam" id="PF12833">
    <property type="entry name" value="HTH_18"/>
    <property type="match status" value="1"/>
</dbReference>
<dbReference type="PROSITE" id="PS00041">
    <property type="entry name" value="HTH_ARAC_FAMILY_1"/>
    <property type="match status" value="1"/>
</dbReference>
<organism evidence="7 8">
    <name type="scientific">Variovorax paradoxus</name>
    <dbReference type="NCBI Taxonomy" id="34073"/>
    <lineage>
        <taxon>Bacteria</taxon>
        <taxon>Pseudomonadati</taxon>
        <taxon>Pseudomonadota</taxon>
        <taxon>Betaproteobacteria</taxon>
        <taxon>Burkholderiales</taxon>
        <taxon>Comamonadaceae</taxon>
        <taxon>Variovorax</taxon>
    </lineage>
</organism>
<dbReference type="InterPro" id="IPR018062">
    <property type="entry name" value="HTH_AraC-typ_CS"/>
</dbReference>
<dbReference type="CDD" id="cd06124">
    <property type="entry name" value="cupin_NimR-like_N"/>
    <property type="match status" value="1"/>
</dbReference>
<keyword evidence="1" id="KW-0678">Repressor</keyword>
<dbReference type="RefSeq" id="WP_153285392.1">
    <property type="nucleotide sequence ID" value="NZ_CP045644.1"/>
</dbReference>
<evidence type="ECO:0000256" key="3">
    <source>
        <dbReference type="ARBA" id="ARBA00023125"/>
    </source>
</evidence>